<keyword evidence="3" id="KW-1185">Reference proteome</keyword>
<dbReference type="GeneID" id="9591160"/>
<protein>
    <submittedName>
        <fullName evidence="2">Expressed protein</fullName>
    </submittedName>
</protein>
<feature type="region of interest" description="Disordered" evidence="1">
    <location>
        <begin position="1"/>
        <end position="119"/>
    </location>
</feature>
<organism evidence="3">
    <name type="scientific">Schizophyllum commune (strain H4-8 / FGSC 9210)</name>
    <name type="common">Split gill fungus</name>
    <dbReference type="NCBI Taxonomy" id="578458"/>
    <lineage>
        <taxon>Eukaryota</taxon>
        <taxon>Fungi</taxon>
        <taxon>Dikarya</taxon>
        <taxon>Basidiomycota</taxon>
        <taxon>Agaricomycotina</taxon>
        <taxon>Agaricomycetes</taxon>
        <taxon>Agaricomycetidae</taxon>
        <taxon>Agaricales</taxon>
        <taxon>Schizophyllaceae</taxon>
        <taxon>Schizophyllum</taxon>
    </lineage>
</organism>
<feature type="compositionally biased region" description="Low complexity" evidence="1">
    <location>
        <begin position="27"/>
        <end position="40"/>
    </location>
</feature>
<dbReference type="EMBL" id="GL377309">
    <property type="protein sequence ID" value="EFI94837.1"/>
    <property type="molecule type" value="Genomic_DNA"/>
</dbReference>
<dbReference type="AlphaFoldDB" id="D8QBY9"/>
<evidence type="ECO:0000313" key="3">
    <source>
        <dbReference type="Proteomes" id="UP000007431"/>
    </source>
</evidence>
<dbReference type="RefSeq" id="XP_003029740.1">
    <property type="nucleotide sequence ID" value="XM_003029694.1"/>
</dbReference>
<dbReference type="Proteomes" id="UP000007431">
    <property type="component" value="Unassembled WGS sequence"/>
</dbReference>
<proteinExistence type="predicted"/>
<accession>D8QBY9</accession>
<dbReference type="VEuPathDB" id="FungiDB:SCHCODRAFT_085734"/>
<reference evidence="2 3" key="1">
    <citation type="journal article" date="2010" name="Nat. Biotechnol.">
        <title>Genome sequence of the model mushroom Schizophyllum commune.</title>
        <authorList>
            <person name="Ohm R.A."/>
            <person name="de Jong J.F."/>
            <person name="Lugones L.G."/>
            <person name="Aerts A."/>
            <person name="Kothe E."/>
            <person name="Stajich J.E."/>
            <person name="de Vries R.P."/>
            <person name="Record E."/>
            <person name="Levasseur A."/>
            <person name="Baker S.E."/>
            <person name="Bartholomew K.A."/>
            <person name="Coutinho P.M."/>
            <person name="Erdmann S."/>
            <person name="Fowler T.J."/>
            <person name="Gathman A.C."/>
            <person name="Lombard V."/>
            <person name="Henrissat B."/>
            <person name="Knabe N."/>
            <person name="Kuees U."/>
            <person name="Lilly W.W."/>
            <person name="Lindquist E."/>
            <person name="Lucas S."/>
            <person name="Magnuson J.K."/>
            <person name="Piumi F."/>
            <person name="Raudaskoski M."/>
            <person name="Salamov A."/>
            <person name="Schmutz J."/>
            <person name="Schwarze F.W.M.R."/>
            <person name="vanKuyk P.A."/>
            <person name="Horton J.S."/>
            <person name="Grigoriev I.V."/>
            <person name="Woesten H.A.B."/>
        </authorList>
    </citation>
    <scope>NUCLEOTIDE SEQUENCE [LARGE SCALE GENOMIC DNA]</scope>
    <source>
        <strain evidence="3">H4-8 / FGSC 9210</strain>
    </source>
</reference>
<name>D8QBY9_SCHCM</name>
<dbReference type="HOGENOM" id="CLU_1876623_0_0_1"/>
<gene>
    <name evidence="2" type="ORF">SCHCODRAFT_85734</name>
</gene>
<dbReference type="KEGG" id="scm:SCHCO_085734"/>
<feature type="compositionally biased region" description="Low complexity" evidence="1">
    <location>
        <begin position="73"/>
        <end position="88"/>
    </location>
</feature>
<feature type="compositionally biased region" description="Basic residues" evidence="1">
    <location>
        <begin position="41"/>
        <end position="55"/>
    </location>
</feature>
<sequence length="136" mass="14549">MGSSPPSMAGSAHAAIPRDLPGSVAPSLSHGSNSSRSSTHSSHRSSGHGSHRSHGSSRSQTYPPSSYPPPVIIPTSSLVDSPRGTRSSSSHKSKSRHGHKDYVQVPVTVPGFDVRGPTGEPVQVYQRYYPQYHLRR</sequence>
<dbReference type="InParanoid" id="D8QBY9"/>
<feature type="compositionally biased region" description="Basic residues" evidence="1">
    <location>
        <begin position="89"/>
        <end position="99"/>
    </location>
</feature>
<evidence type="ECO:0000256" key="1">
    <source>
        <dbReference type="SAM" id="MobiDB-lite"/>
    </source>
</evidence>
<evidence type="ECO:0000313" key="2">
    <source>
        <dbReference type="EMBL" id="EFI94837.1"/>
    </source>
</evidence>